<comment type="caution">
    <text evidence="1">The sequence shown here is derived from an EMBL/GenBank/DDBJ whole genome shotgun (WGS) entry which is preliminary data.</text>
</comment>
<evidence type="ECO:0000313" key="2">
    <source>
        <dbReference type="Proteomes" id="UP001153331"/>
    </source>
</evidence>
<protein>
    <submittedName>
        <fullName evidence="1">Uncharacterized protein</fullName>
    </submittedName>
</protein>
<evidence type="ECO:0000313" key="1">
    <source>
        <dbReference type="EMBL" id="KAJ8105700.1"/>
    </source>
</evidence>
<accession>A0ACC2HRT3</accession>
<reference evidence="1" key="1">
    <citation type="submission" date="2022-11" db="EMBL/GenBank/DDBJ databases">
        <title>Genome Sequence of Boeremia exigua.</title>
        <authorList>
            <person name="Buettner E."/>
        </authorList>
    </citation>
    <scope>NUCLEOTIDE SEQUENCE</scope>
    <source>
        <strain evidence="1">CU02</strain>
    </source>
</reference>
<dbReference type="EMBL" id="JAPHNI010001402">
    <property type="protein sequence ID" value="KAJ8105700.1"/>
    <property type="molecule type" value="Genomic_DNA"/>
</dbReference>
<keyword evidence="2" id="KW-1185">Reference proteome</keyword>
<name>A0ACC2HRT3_9PLEO</name>
<organism evidence="1 2">
    <name type="scientific">Boeremia exigua</name>
    <dbReference type="NCBI Taxonomy" id="749465"/>
    <lineage>
        <taxon>Eukaryota</taxon>
        <taxon>Fungi</taxon>
        <taxon>Dikarya</taxon>
        <taxon>Ascomycota</taxon>
        <taxon>Pezizomycotina</taxon>
        <taxon>Dothideomycetes</taxon>
        <taxon>Pleosporomycetidae</taxon>
        <taxon>Pleosporales</taxon>
        <taxon>Pleosporineae</taxon>
        <taxon>Didymellaceae</taxon>
        <taxon>Boeremia</taxon>
    </lineage>
</organism>
<proteinExistence type="predicted"/>
<sequence>MEIFGRQDYASTGLMYTIVYEQQKRISVEIGARLETMRGVRNEFVAVWSPLSEALDKFKIKLMLACHDIDPTCLGFLPPAVRQVCFQHVVFVTLVGELKARRAVFGQEGICASGDVVFRHVHVGALVAAVPRVPLDGAYRAVQMHLQDTGVPQRVVDSLADKTGIAGHKLAVPRNRLAARQVRYGHAVVQYR</sequence>
<gene>
    <name evidence="1" type="ORF">OPT61_g10023</name>
</gene>
<dbReference type="Proteomes" id="UP001153331">
    <property type="component" value="Unassembled WGS sequence"/>
</dbReference>